<organism evidence="2 3">
    <name type="scientific">Dorcoceras hygrometricum</name>
    <dbReference type="NCBI Taxonomy" id="472368"/>
    <lineage>
        <taxon>Eukaryota</taxon>
        <taxon>Viridiplantae</taxon>
        <taxon>Streptophyta</taxon>
        <taxon>Embryophyta</taxon>
        <taxon>Tracheophyta</taxon>
        <taxon>Spermatophyta</taxon>
        <taxon>Magnoliopsida</taxon>
        <taxon>eudicotyledons</taxon>
        <taxon>Gunneridae</taxon>
        <taxon>Pentapetalae</taxon>
        <taxon>asterids</taxon>
        <taxon>lamiids</taxon>
        <taxon>Lamiales</taxon>
        <taxon>Gesneriaceae</taxon>
        <taxon>Didymocarpoideae</taxon>
        <taxon>Trichosporeae</taxon>
        <taxon>Loxocarpinae</taxon>
        <taxon>Dorcoceras</taxon>
    </lineage>
</organism>
<feature type="compositionally biased region" description="Low complexity" evidence="1">
    <location>
        <begin position="280"/>
        <end position="292"/>
    </location>
</feature>
<reference evidence="2 3" key="1">
    <citation type="journal article" date="2015" name="Proc. Natl. Acad. Sci. U.S.A.">
        <title>The resurrection genome of Boea hygrometrica: A blueprint for survival of dehydration.</title>
        <authorList>
            <person name="Xiao L."/>
            <person name="Yang G."/>
            <person name="Zhang L."/>
            <person name="Yang X."/>
            <person name="Zhao S."/>
            <person name="Ji Z."/>
            <person name="Zhou Q."/>
            <person name="Hu M."/>
            <person name="Wang Y."/>
            <person name="Chen M."/>
            <person name="Xu Y."/>
            <person name="Jin H."/>
            <person name="Xiao X."/>
            <person name="Hu G."/>
            <person name="Bao F."/>
            <person name="Hu Y."/>
            <person name="Wan P."/>
            <person name="Li L."/>
            <person name="Deng X."/>
            <person name="Kuang T."/>
            <person name="Xiang C."/>
            <person name="Zhu J.K."/>
            <person name="Oliver M.J."/>
            <person name="He Y."/>
        </authorList>
    </citation>
    <scope>NUCLEOTIDE SEQUENCE [LARGE SCALE GENOMIC DNA]</scope>
    <source>
        <strain evidence="3">cv. XS01</strain>
    </source>
</reference>
<dbReference type="Proteomes" id="UP000250235">
    <property type="component" value="Unassembled WGS sequence"/>
</dbReference>
<evidence type="ECO:0000313" key="3">
    <source>
        <dbReference type="Proteomes" id="UP000250235"/>
    </source>
</evidence>
<dbReference type="AlphaFoldDB" id="A0A2Z7CAC6"/>
<keyword evidence="3" id="KW-1185">Reference proteome</keyword>
<evidence type="ECO:0000256" key="1">
    <source>
        <dbReference type="SAM" id="MobiDB-lite"/>
    </source>
</evidence>
<feature type="region of interest" description="Disordered" evidence="1">
    <location>
        <begin position="263"/>
        <end position="330"/>
    </location>
</feature>
<evidence type="ECO:0000313" key="2">
    <source>
        <dbReference type="EMBL" id="KZV43980.1"/>
    </source>
</evidence>
<gene>
    <name evidence="2" type="ORF">F511_11172</name>
</gene>
<protein>
    <submittedName>
        <fullName evidence="2">Uncharacterized protein</fullName>
    </submittedName>
</protein>
<name>A0A2Z7CAC6_9LAMI</name>
<proteinExistence type="predicted"/>
<sequence>MQNTTLCLDSTVINKNRAYPSLSSDTKNFRPRALLRVKPRKTIAEAYKNTTTDNTIPQAQGIPRLTAQTITAQSIHSKAHNPCSILSCKQAHIRTSILCATITTNKVRATQIHHLLSQHKHYSKTEAQKIAAGSYELHQRYPTFLTQQKALTSLKLQENVRKQYPNEASQQEESNATTLTLVGAVYRRQSKKIRSCNRSLSKPEQISTNSKDVAENHCRNWTRHPLLNAEQLTNICGQRNNRSLTQLTLTQLTAESSSLIQNAVVPTNPNDDPPPDDQSRPSGGSASRVSGSRGSGDGNSKSRADRGGSSKKRTFSSGGGGPYGPYKKDAEYWLLGKNQF</sequence>
<accession>A0A2Z7CAC6</accession>
<dbReference type="EMBL" id="KQ997557">
    <property type="protein sequence ID" value="KZV43980.1"/>
    <property type="molecule type" value="Genomic_DNA"/>
</dbReference>